<comment type="caution">
    <text evidence="1">The sequence shown here is derived from an EMBL/GenBank/DDBJ whole genome shotgun (WGS) entry which is preliminary data.</text>
</comment>
<proteinExistence type="predicted"/>
<keyword evidence="2" id="KW-1185">Reference proteome</keyword>
<protein>
    <recommendedName>
        <fullName evidence="3">Winged helix-turn-helix domain-containing protein</fullName>
    </recommendedName>
</protein>
<gene>
    <name evidence="1" type="ORF">HNR19_003089</name>
</gene>
<dbReference type="InterPro" id="IPR009351">
    <property type="entry name" value="AlkZ-like"/>
</dbReference>
<dbReference type="PANTHER" id="PTHR30528:SF0">
    <property type="entry name" value="CYTOPLASMIC PROTEIN"/>
    <property type="match status" value="1"/>
</dbReference>
<evidence type="ECO:0000313" key="1">
    <source>
        <dbReference type="EMBL" id="NYJ02391.1"/>
    </source>
</evidence>
<evidence type="ECO:0008006" key="3">
    <source>
        <dbReference type="Google" id="ProtNLM"/>
    </source>
</evidence>
<dbReference type="RefSeq" id="WP_343047218.1">
    <property type="nucleotide sequence ID" value="NZ_JACCFP010000001.1"/>
</dbReference>
<evidence type="ECO:0000313" key="2">
    <source>
        <dbReference type="Proteomes" id="UP000530424"/>
    </source>
</evidence>
<sequence>MLELSREDARRIAVRAQLLDAYRPPSLVAMVDHLTVLQIDPTAAIAPNVDLVSWSRLGDGYEPSDLRFALEEERSLVEHGSYVRPMDDVVLALATVKDWGRYDRAMRWIEANAAFRADVLARLRGEGPLTASEIPDTAAEPWESTGWTNDKNVVLMLEFLMMLGDVAIAGRKGKLRRWDLAERVYPADLEVPSYDDARAELVGRRLSSLGIARAKPAAQFAEIVEIGDVGVEARVEGSPGTWRVDPDAAAALDEPFEGRTAFLSPFDRLVYDRDRALDLFDFEYVLEMYKPAAKRRWGYFALPILHGDRLVGKLDAKADRKAGVLRVNAIHEDFPWEPAIGDAVEAEVEALAAWLGMEVARG</sequence>
<dbReference type="AlphaFoldDB" id="A0A853C5F6"/>
<accession>A0A853C5F6</accession>
<dbReference type="PANTHER" id="PTHR30528">
    <property type="entry name" value="CYTOPLASMIC PROTEIN"/>
    <property type="match status" value="1"/>
</dbReference>
<name>A0A853C5F6_9ACTN</name>
<dbReference type="Proteomes" id="UP000530424">
    <property type="component" value="Unassembled WGS sequence"/>
</dbReference>
<dbReference type="EMBL" id="JACCFP010000001">
    <property type="protein sequence ID" value="NYJ02391.1"/>
    <property type="molecule type" value="Genomic_DNA"/>
</dbReference>
<organism evidence="1 2">
    <name type="scientific">Nocardioides thalensis</name>
    <dbReference type="NCBI Taxonomy" id="1914755"/>
    <lineage>
        <taxon>Bacteria</taxon>
        <taxon>Bacillati</taxon>
        <taxon>Actinomycetota</taxon>
        <taxon>Actinomycetes</taxon>
        <taxon>Propionibacteriales</taxon>
        <taxon>Nocardioidaceae</taxon>
        <taxon>Nocardioides</taxon>
    </lineage>
</organism>
<dbReference type="Pfam" id="PF06224">
    <property type="entry name" value="AlkZ-like"/>
    <property type="match status" value="1"/>
</dbReference>
<reference evidence="1 2" key="1">
    <citation type="submission" date="2020-07" db="EMBL/GenBank/DDBJ databases">
        <title>Sequencing the genomes of 1000 actinobacteria strains.</title>
        <authorList>
            <person name="Klenk H.-P."/>
        </authorList>
    </citation>
    <scope>NUCLEOTIDE SEQUENCE [LARGE SCALE GENOMIC DNA]</scope>
    <source>
        <strain evidence="1 2">DSM 103833</strain>
    </source>
</reference>